<dbReference type="Pfam" id="PF03976">
    <property type="entry name" value="PPK2"/>
    <property type="match status" value="1"/>
</dbReference>
<evidence type="ECO:0000256" key="2">
    <source>
        <dbReference type="ARBA" id="ARBA00022777"/>
    </source>
</evidence>
<dbReference type="EMBL" id="CAEZXM010000215">
    <property type="protein sequence ID" value="CAB4698908.1"/>
    <property type="molecule type" value="Genomic_DNA"/>
</dbReference>
<gene>
    <name evidence="4" type="ORF">UFOPK2366_01163</name>
    <name evidence="5" type="ORF">UFOPK2992_00327</name>
</gene>
<keyword evidence="1" id="KW-0808">Transferase</keyword>
<evidence type="ECO:0000256" key="1">
    <source>
        <dbReference type="ARBA" id="ARBA00022679"/>
    </source>
</evidence>
<feature type="domain" description="Polyphosphate kinase-2-related" evidence="3">
    <location>
        <begin position="13"/>
        <end position="240"/>
    </location>
</feature>
<dbReference type="PANTHER" id="PTHR34383">
    <property type="entry name" value="POLYPHOSPHATE:AMP PHOSPHOTRANSFERASE-RELATED"/>
    <property type="match status" value="1"/>
</dbReference>
<protein>
    <submittedName>
        <fullName evidence="4">Unannotated protein</fullName>
    </submittedName>
</protein>
<dbReference type="PANTHER" id="PTHR34383:SF3">
    <property type="entry name" value="POLYPHOSPHATE:AMP PHOSPHOTRANSFERASE"/>
    <property type="match status" value="1"/>
</dbReference>
<dbReference type="PIRSF" id="PIRSF028756">
    <property type="entry name" value="PPK2_prd"/>
    <property type="match status" value="1"/>
</dbReference>
<keyword evidence="2" id="KW-0418">Kinase</keyword>
<dbReference type="InterPro" id="IPR016898">
    <property type="entry name" value="Polyphosphate_phosphotransfera"/>
</dbReference>
<dbReference type="AlphaFoldDB" id="A0A6J6PQV6"/>
<proteinExistence type="predicted"/>
<dbReference type="InterPro" id="IPR027417">
    <property type="entry name" value="P-loop_NTPase"/>
</dbReference>
<sequence length="261" mass="30233">MTILDKVDLSQRMDQKQYALRLVEEQRRLLQLRLHLGGQMGDNGPGPGLLVVFEGPDASGKGGAIKSIVGHLDPRHYKVLNCGVPSDAEKRHHFLWRFYPDIPGLGSMSVFDRSWYGRVLVERVEGYASHEEWRRGYQAIVDFERSLVLEGVILVKFWMHISDEEQLRRFKAREADPLKRWKLTPEDWRNRDRNHDYQAAAEDLFSKTSHELGPWDVIAAEQKRFGRIAVLETLNNRIEQGLRRAGYPVPHIDDLLDDLDL</sequence>
<reference evidence="4" key="1">
    <citation type="submission" date="2020-05" db="EMBL/GenBank/DDBJ databases">
        <authorList>
            <person name="Chiriac C."/>
            <person name="Salcher M."/>
            <person name="Ghai R."/>
            <person name="Kavagutti S V."/>
        </authorList>
    </citation>
    <scope>NUCLEOTIDE SEQUENCE</scope>
</reference>
<dbReference type="GO" id="GO:0008976">
    <property type="term" value="F:polyphosphate kinase activity"/>
    <property type="evidence" value="ECO:0007669"/>
    <property type="project" value="InterPro"/>
</dbReference>
<evidence type="ECO:0000313" key="4">
    <source>
        <dbReference type="EMBL" id="CAB4698908.1"/>
    </source>
</evidence>
<name>A0A6J6PQV6_9ZZZZ</name>
<accession>A0A6J6PQV6</accession>
<dbReference type="InterPro" id="IPR022488">
    <property type="entry name" value="PPK2-related"/>
</dbReference>
<evidence type="ECO:0000259" key="3">
    <source>
        <dbReference type="Pfam" id="PF03976"/>
    </source>
</evidence>
<dbReference type="Gene3D" id="3.40.50.300">
    <property type="entry name" value="P-loop containing nucleotide triphosphate hydrolases"/>
    <property type="match status" value="1"/>
</dbReference>
<dbReference type="EMBL" id="CAFAAI010000034">
    <property type="protein sequence ID" value="CAB4789648.1"/>
    <property type="molecule type" value="Genomic_DNA"/>
</dbReference>
<dbReference type="SUPFAM" id="SSF52540">
    <property type="entry name" value="P-loop containing nucleoside triphosphate hydrolases"/>
    <property type="match status" value="1"/>
</dbReference>
<organism evidence="4">
    <name type="scientific">freshwater metagenome</name>
    <dbReference type="NCBI Taxonomy" id="449393"/>
    <lineage>
        <taxon>unclassified sequences</taxon>
        <taxon>metagenomes</taxon>
        <taxon>ecological metagenomes</taxon>
    </lineage>
</organism>
<evidence type="ECO:0000313" key="5">
    <source>
        <dbReference type="EMBL" id="CAB4789648.1"/>
    </source>
</evidence>